<accession>A0ABT3J4K6</accession>
<keyword evidence="1" id="KW-1133">Transmembrane helix</keyword>
<feature type="transmembrane region" description="Helical" evidence="1">
    <location>
        <begin position="46"/>
        <end position="67"/>
    </location>
</feature>
<dbReference type="RefSeq" id="WP_264772342.1">
    <property type="nucleotide sequence ID" value="NZ_JAPDOG010000011.1"/>
</dbReference>
<evidence type="ECO:0008006" key="5">
    <source>
        <dbReference type="Google" id="ProtNLM"/>
    </source>
</evidence>
<keyword evidence="2" id="KW-0732">Signal</keyword>
<keyword evidence="1" id="KW-0812">Transmembrane</keyword>
<organism evidence="3 4">
    <name type="scientific">Defluviimonas salinarum</name>
    <dbReference type="NCBI Taxonomy" id="2992147"/>
    <lineage>
        <taxon>Bacteria</taxon>
        <taxon>Pseudomonadati</taxon>
        <taxon>Pseudomonadota</taxon>
        <taxon>Alphaproteobacteria</taxon>
        <taxon>Rhodobacterales</taxon>
        <taxon>Paracoccaceae</taxon>
        <taxon>Albidovulum</taxon>
    </lineage>
</organism>
<keyword evidence="4" id="KW-1185">Reference proteome</keyword>
<gene>
    <name evidence="3" type="ORF">OM960_13530</name>
</gene>
<feature type="chain" id="PRO_5046625403" description="TrbC/VIRB2 family protein" evidence="2">
    <location>
        <begin position="26"/>
        <end position="130"/>
    </location>
</feature>
<feature type="signal peptide" evidence="2">
    <location>
        <begin position="1"/>
        <end position="25"/>
    </location>
</feature>
<comment type="caution">
    <text evidence="3">The sequence shown here is derived from an EMBL/GenBank/DDBJ whole genome shotgun (WGS) entry which is preliminary data.</text>
</comment>
<evidence type="ECO:0000256" key="2">
    <source>
        <dbReference type="SAM" id="SignalP"/>
    </source>
</evidence>
<reference evidence="3 4" key="1">
    <citation type="submission" date="2022-10" db="EMBL/GenBank/DDBJ databases">
        <title>Defluviimonas sp. CAU 1641 isolated from mud.</title>
        <authorList>
            <person name="Kim W."/>
        </authorList>
    </citation>
    <scope>NUCLEOTIDE SEQUENCE [LARGE SCALE GENOMIC DNA]</scope>
    <source>
        <strain evidence="3 4">CAU 1641</strain>
    </source>
</reference>
<feature type="transmembrane region" description="Helical" evidence="1">
    <location>
        <begin position="88"/>
        <end position="112"/>
    </location>
</feature>
<evidence type="ECO:0000313" key="3">
    <source>
        <dbReference type="EMBL" id="MCW3782608.1"/>
    </source>
</evidence>
<evidence type="ECO:0000313" key="4">
    <source>
        <dbReference type="Proteomes" id="UP001207582"/>
    </source>
</evidence>
<sequence length="130" mass="13021">MLKKTGGRWCNTMTLALLLSLGAGAASAQALDLGGIADGLTAQVSRIGVLIEVVSYVLGVALGIAGLMKFRAHSQNPNDPSNKMSTAFMLVFVGAALVAIPAVLGSGISTIFGEGAATTNGKSGFGLVVN</sequence>
<proteinExistence type="predicted"/>
<dbReference type="Proteomes" id="UP001207582">
    <property type="component" value="Unassembled WGS sequence"/>
</dbReference>
<dbReference type="EMBL" id="JAPDOG010000011">
    <property type="protein sequence ID" value="MCW3782608.1"/>
    <property type="molecule type" value="Genomic_DNA"/>
</dbReference>
<keyword evidence="1" id="KW-0472">Membrane</keyword>
<evidence type="ECO:0000256" key="1">
    <source>
        <dbReference type="SAM" id="Phobius"/>
    </source>
</evidence>
<name>A0ABT3J4K6_9RHOB</name>
<protein>
    <recommendedName>
        <fullName evidence="5">TrbC/VIRB2 family protein</fullName>
    </recommendedName>
</protein>